<dbReference type="SUPFAM" id="SSF53474">
    <property type="entry name" value="alpha/beta-Hydrolases"/>
    <property type="match status" value="1"/>
</dbReference>
<dbReference type="AlphaFoldDB" id="A0A2T9YYI9"/>
<dbReference type="InterPro" id="IPR029058">
    <property type="entry name" value="AB_hydrolase_fold"/>
</dbReference>
<dbReference type="EMBL" id="MBFT01000108">
    <property type="protein sequence ID" value="PVU97415.1"/>
    <property type="molecule type" value="Genomic_DNA"/>
</dbReference>
<dbReference type="InterPro" id="IPR022742">
    <property type="entry name" value="Hydrolase_4"/>
</dbReference>
<dbReference type="InterPro" id="IPR000073">
    <property type="entry name" value="AB_hydrolase_1"/>
</dbReference>
<reference evidence="2 3" key="1">
    <citation type="journal article" date="2018" name="MBio">
        <title>Comparative Genomics Reveals the Core Gene Toolbox for the Fungus-Insect Symbiosis.</title>
        <authorList>
            <person name="Wang Y."/>
            <person name="Stata M."/>
            <person name="Wang W."/>
            <person name="Stajich J.E."/>
            <person name="White M.M."/>
            <person name="Moncalvo J.M."/>
        </authorList>
    </citation>
    <scope>NUCLEOTIDE SEQUENCE [LARGE SCALE GENOMIC DNA]</scope>
    <source>
        <strain evidence="2 3">AUS-77-4</strain>
    </source>
</reference>
<accession>A0A2T9YYI9</accession>
<name>A0A2T9YYI9_9FUNG</name>
<evidence type="ECO:0000313" key="2">
    <source>
        <dbReference type="EMBL" id="PVU97415.1"/>
    </source>
</evidence>
<dbReference type="InterPro" id="IPR051044">
    <property type="entry name" value="MAG_DAG_Lipase"/>
</dbReference>
<comment type="caution">
    <text evidence="2">The sequence shown here is derived from an EMBL/GenBank/DDBJ whole genome shotgun (WGS) entry which is preliminary data.</text>
</comment>
<keyword evidence="3" id="KW-1185">Reference proteome</keyword>
<dbReference type="Gene3D" id="3.40.50.1820">
    <property type="entry name" value="alpha/beta hydrolase"/>
    <property type="match status" value="1"/>
</dbReference>
<evidence type="ECO:0000259" key="1">
    <source>
        <dbReference type="Pfam" id="PF12146"/>
    </source>
</evidence>
<feature type="domain" description="Serine aminopeptidase S33" evidence="1">
    <location>
        <begin position="37"/>
        <end position="279"/>
    </location>
</feature>
<dbReference type="STRING" id="61424.A0A2T9YYI9"/>
<gene>
    <name evidence="2" type="ORF">BB559_002045</name>
</gene>
<dbReference type="OrthoDB" id="10249433at2759"/>
<evidence type="ECO:0000313" key="3">
    <source>
        <dbReference type="Proteomes" id="UP000245699"/>
    </source>
</evidence>
<dbReference type="Pfam" id="PF12146">
    <property type="entry name" value="Hydrolase_4"/>
    <property type="match status" value="1"/>
</dbReference>
<protein>
    <recommendedName>
        <fullName evidence="1">Serine aminopeptidase S33 domain-containing protein</fullName>
    </recommendedName>
</protein>
<organism evidence="2 3">
    <name type="scientific">Furculomyces boomerangus</name>
    <dbReference type="NCBI Taxonomy" id="61424"/>
    <lineage>
        <taxon>Eukaryota</taxon>
        <taxon>Fungi</taxon>
        <taxon>Fungi incertae sedis</taxon>
        <taxon>Zoopagomycota</taxon>
        <taxon>Kickxellomycotina</taxon>
        <taxon>Harpellomycetes</taxon>
        <taxon>Harpellales</taxon>
        <taxon>Harpellaceae</taxon>
        <taxon>Furculomyces</taxon>
    </lineage>
</organism>
<dbReference type="PRINTS" id="PR00111">
    <property type="entry name" value="ABHYDROLASE"/>
</dbReference>
<sequence length="297" mass="33461">MTDSSQIHNNSIVETIEWIPVNGTEHYTRLYNSPSDIKATLVIIHGFGEHSDRYEGMARRFVQNNIRVFAFDSKGFGRTGIKAGKLGNIGNFKSVYSTIYKMINLLKEKFPNEPVFLYGHSMGGNIVLNYCAEESYCGTVVSVISSAPALKTDPRVMPPSFVISLLRSIAKTFPSIPVKSGIKEEDLTSNLVELSKFRKSIYNFNVSDIGSMASMLEEGDLCREEKSKTYKIPVLLAHGRGDVVTSVSGSEEFYNNLPADLDKKLMIFDSNYHEIHFEENIQEQVFITYLDWINSHI</sequence>
<dbReference type="Proteomes" id="UP000245699">
    <property type="component" value="Unassembled WGS sequence"/>
</dbReference>
<dbReference type="PANTHER" id="PTHR11614">
    <property type="entry name" value="PHOSPHOLIPASE-RELATED"/>
    <property type="match status" value="1"/>
</dbReference>
<proteinExistence type="predicted"/>